<dbReference type="OrthoDB" id="9802993at2"/>
<comment type="subcellular location">
    <subcellularLocation>
        <location evidence="1">Secreted</location>
        <location evidence="1">Cell wall</location>
        <topology evidence="1">Peptidoglycan-anchor</topology>
    </subcellularLocation>
</comment>
<keyword evidence="3" id="KW-0964">Secreted</keyword>
<keyword evidence="7" id="KW-0812">Transmembrane</keyword>
<dbReference type="Pfam" id="PF00746">
    <property type="entry name" value="Gram_pos_anchor"/>
    <property type="match status" value="1"/>
</dbReference>
<dbReference type="EMBL" id="CP002394">
    <property type="protein sequence ID" value="ADU32068.1"/>
    <property type="molecule type" value="Genomic_DNA"/>
</dbReference>
<evidence type="ECO:0000259" key="10">
    <source>
        <dbReference type="Pfam" id="PF07581"/>
    </source>
</evidence>
<dbReference type="InterPro" id="IPR011081">
    <property type="entry name" value="Big_4"/>
</dbReference>
<feature type="compositionally biased region" description="Basic and acidic residues" evidence="6">
    <location>
        <begin position="357"/>
        <end position="368"/>
    </location>
</feature>
<dbReference type="InterPro" id="IPR019931">
    <property type="entry name" value="LPXTG_anchor"/>
</dbReference>
<proteinExistence type="predicted"/>
<accession>E6TUR6</accession>
<dbReference type="eggNOG" id="COG5492">
    <property type="taxonomic scope" value="Bacteria"/>
</dbReference>
<dbReference type="Proteomes" id="UP000001401">
    <property type="component" value="Chromosome"/>
</dbReference>
<dbReference type="eggNOG" id="COG3391">
    <property type="taxonomic scope" value="Bacteria"/>
</dbReference>
<keyword evidence="2" id="KW-0134">Cell wall</keyword>
<dbReference type="Gene3D" id="2.160.20.110">
    <property type="match status" value="1"/>
</dbReference>
<dbReference type="AlphaFoldDB" id="E6TUR6"/>
<dbReference type="InterPro" id="IPR011493">
    <property type="entry name" value="GLUG"/>
</dbReference>
<evidence type="ECO:0000313" key="11">
    <source>
        <dbReference type="EMBL" id="ADU32068.1"/>
    </source>
</evidence>
<feature type="transmembrane region" description="Helical" evidence="7">
    <location>
        <begin position="723"/>
        <end position="740"/>
    </location>
</feature>
<dbReference type="InterPro" id="IPR011050">
    <property type="entry name" value="Pectin_lyase_fold/virulence"/>
</dbReference>
<evidence type="ECO:0000256" key="6">
    <source>
        <dbReference type="SAM" id="MobiDB-lite"/>
    </source>
</evidence>
<feature type="domain" description="Bacterial Ig-like" evidence="9">
    <location>
        <begin position="416"/>
        <end position="470"/>
    </location>
</feature>
<evidence type="ECO:0000256" key="2">
    <source>
        <dbReference type="ARBA" id="ARBA00022512"/>
    </source>
</evidence>
<keyword evidence="7" id="KW-0472">Membrane</keyword>
<evidence type="ECO:0000256" key="1">
    <source>
        <dbReference type="ARBA" id="ARBA00004168"/>
    </source>
</evidence>
<evidence type="ECO:0000259" key="9">
    <source>
        <dbReference type="Pfam" id="PF07532"/>
    </source>
</evidence>
<feature type="region of interest" description="Disordered" evidence="6">
    <location>
        <begin position="348"/>
        <end position="368"/>
    </location>
</feature>
<evidence type="ECO:0000256" key="5">
    <source>
        <dbReference type="ARBA" id="ARBA00023088"/>
    </source>
</evidence>
<dbReference type="HOGENOM" id="CLU_371184_0_0_9"/>
<dbReference type="SUPFAM" id="SSF51126">
    <property type="entry name" value="Pectin lyase-like"/>
    <property type="match status" value="1"/>
</dbReference>
<dbReference type="Pfam" id="PF07532">
    <property type="entry name" value="Big_4"/>
    <property type="match status" value="2"/>
</dbReference>
<feature type="domain" description="GLUG" evidence="10">
    <location>
        <begin position="221"/>
        <end position="242"/>
    </location>
</feature>
<gene>
    <name evidence="11" type="ordered locus">Bcell_3829</name>
</gene>
<keyword evidence="7" id="KW-1133">Transmembrane helix</keyword>
<keyword evidence="5" id="KW-0572">Peptidoglycan-anchor</keyword>
<feature type="domain" description="Gram-positive cocci surface proteins LPxTG" evidence="8">
    <location>
        <begin position="708"/>
        <end position="743"/>
    </location>
</feature>
<organism evidence="11 12">
    <name type="scientific">Evansella cellulosilytica (strain ATCC 21833 / DSM 2522 / FERM P-1141 / JCM 9156 / N-4)</name>
    <name type="common">Bacillus cellulosilyticus</name>
    <dbReference type="NCBI Taxonomy" id="649639"/>
    <lineage>
        <taxon>Bacteria</taxon>
        <taxon>Bacillati</taxon>
        <taxon>Bacillota</taxon>
        <taxon>Bacilli</taxon>
        <taxon>Bacillales</taxon>
        <taxon>Bacillaceae</taxon>
        <taxon>Evansella</taxon>
    </lineage>
</organism>
<sequence length="749" mass="79761">MFKQLVWGKKKLLVTLVLLLLLGTIAPSIIGAGGQAQNSGPTVIMNAGDLYDVQYNLDGDYILGADINLSVYPNWVPLGGDFNGSPFTGTFDGNGYKITGLTISRWNENNLGLFGEVVHGEIKNVTVEAGLFRGNDNIGGLVGNMVGGVIENSHVTNGYFVAENYVGGLVGRYNGTTIVDSSANVSIEGFGNYVGGLMGGGQFGTIDNSFATGDVEGVSFVGGLLGGNANGEVTNSYATGDVLGDSSVGGLIGIFMGGGGSFYYVKQSYASGNVEGDLNVGGLVGTVDGPTRLENTYAIGDVHGNERAGGLVGLNRGGITHSFSVGRVSGDPGGLVGTNTGTVTASYYDTETSGQSDDDKGQPKTTAEMHDQNTFTDWDFTTIWDINPGNYPHLRLSGETEPVPLTVSAIPSLNNINVALGTELDTIFFPQEVEVSLNDGSKKTIPVQWDKENTSFDKNSPGEYVFNGELDLPENISNPNNLMASITIVLEDEVSPLEVIQVSDLNDIVVDLGTSVGELPLPSTVEVLLSDESVNTVPVEWDNGTPSYDGENEGEYIFTGELLISDVALNPQNLASRVKVTVMETEQDLIVESVEEIETIVLKYGTELATHIFPSEVEVALNNGMSRKVHVTWNEGSPVFDPYSSTEYTFLGELHLTEGITNPNQIMAMITVVVLPEEHTETEKPSKPVDEEPTNENTVDVPPTETKEESTDGKLPSTATTTYNILLIGLILLIIGGVFLKRRLLKVED</sequence>
<protein>
    <submittedName>
        <fullName evidence="11">LPXTG-motif cell wall anchor domain protein</fullName>
    </submittedName>
</protein>
<dbReference type="STRING" id="649639.Bcell_3829"/>
<evidence type="ECO:0000256" key="3">
    <source>
        <dbReference type="ARBA" id="ARBA00022525"/>
    </source>
</evidence>
<feature type="region of interest" description="Disordered" evidence="6">
    <location>
        <begin position="678"/>
        <end position="715"/>
    </location>
</feature>
<evidence type="ECO:0000256" key="7">
    <source>
        <dbReference type="SAM" id="Phobius"/>
    </source>
</evidence>
<keyword evidence="12" id="KW-1185">Reference proteome</keyword>
<dbReference type="RefSeq" id="WP_013490399.1">
    <property type="nucleotide sequence ID" value="NC_014829.1"/>
</dbReference>
<dbReference type="NCBIfam" id="TIGR01167">
    <property type="entry name" value="LPXTG_anchor"/>
    <property type="match status" value="1"/>
</dbReference>
<name>E6TUR6_EVAC2</name>
<feature type="compositionally biased region" description="Basic and acidic residues" evidence="6">
    <location>
        <begin position="678"/>
        <end position="690"/>
    </location>
</feature>
<feature type="domain" description="Bacterial Ig-like" evidence="9">
    <location>
        <begin position="520"/>
        <end position="561"/>
    </location>
</feature>
<evidence type="ECO:0000256" key="4">
    <source>
        <dbReference type="ARBA" id="ARBA00022729"/>
    </source>
</evidence>
<evidence type="ECO:0000313" key="12">
    <source>
        <dbReference type="Proteomes" id="UP000001401"/>
    </source>
</evidence>
<keyword evidence="4" id="KW-0732">Signal</keyword>
<reference evidence="11" key="1">
    <citation type="submission" date="2010-12" db="EMBL/GenBank/DDBJ databases">
        <title>Complete sequence of Bacillus cellulosilyticus DSM 2522.</title>
        <authorList>
            <consortium name="US DOE Joint Genome Institute"/>
            <person name="Lucas S."/>
            <person name="Copeland A."/>
            <person name="Lapidus A."/>
            <person name="Cheng J.-F."/>
            <person name="Bruce D."/>
            <person name="Goodwin L."/>
            <person name="Pitluck S."/>
            <person name="Chertkov O."/>
            <person name="Detter J.C."/>
            <person name="Han C."/>
            <person name="Tapia R."/>
            <person name="Land M."/>
            <person name="Hauser L."/>
            <person name="Jeffries C."/>
            <person name="Kyrpides N."/>
            <person name="Ivanova N."/>
            <person name="Mikhailova N."/>
            <person name="Brumm P."/>
            <person name="Mead D."/>
            <person name="Woyke T."/>
        </authorList>
    </citation>
    <scope>NUCLEOTIDE SEQUENCE [LARGE SCALE GENOMIC DNA]</scope>
    <source>
        <strain evidence="11">DSM 2522</strain>
    </source>
</reference>
<dbReference type="Pfam" id="PF07581">
    <property type="entry name" value="Glug"/>
    <property type="match status" value="1"/>
</dbReference>
<evidence type="ECO:0000259" key="8">
    <source>
        <dbReference type="Pfam" id="PF00746"/>
    </source>
</evidence>
<dbReference type="KEGG" id="bco:Bcell_3829"/>